<evidence type="ECO:0000256" key="1">
    <source>
        <dbReference type="SAM" id="Phobius"/>
    </source>
</evidence>
<proteinExistence type="predicted"/>
<evidence type="ECO:0000313" key="2">
    <source>
        <dbReference type="EMBL" id="GMA21203.1"/>
    </source>
</evidence>
<sequence length="66" mass="7068">MERRTLSFIALTITILYGVSMAAFRDVDGYAPIGAGVVAIAWIAVGILGRGDDGGDRDRDQVRDRG</sequence>
<comment type="caution">
    <text evidence="2">The sequence shown here is derived from an EMBL/GenBank/DDBJ whole genome shotgun (WGS) entry which is preliminary data.</text>
</comment>
<dbReference type="EMBL" id="BSUJ01000001">
    <property type="protein sequence ID" value="GMA21203.1"/>
    <property type="molecule type" value="Genomic_DNA"/>
</dbReference>
<protein>
    <submittedName>
        <fullName evidence="2">Uncharacterized protein</fullName>
    </submittedName>
</protein>
<reference evidence="3" key="1">
    <citation type="journal article" date="2019" name="Int. J. Syst. Evol. Microbiol.">
        <title>The Global Catalogue of Microorganisms (GCM) 10K type strain sequencing project: providing services to taxonomists for standard genome sequencing and annotation.</title>
        <authorList>
            <consortium name="The Broad Institute Genomics Platform"/>
            <consortium name="The Broad Institute Genome Sequencing Center for Infectious Disease"/>
            <person name="Wu L."/>
            <person name="Ma J."/>
        </authorList>
    </citation>
    <scope>NUCLEOTIDE SEQUENCE [LARGE SCALE GENOMIC DNA]</scope>
    <source>
        <strain evidence="3">NBRC 105830</strain>
    </source>
</reference>
<keyword evidence="3" id="KW-1185">Reference proteome</keyword>
<feature type="transmembrane region" description="Helical" evidence="1">
    <location>
        <begin position="30"/>
        <end position="49"/>
    </location>
</feature>
<feature type="transmembrane region" description="Helical" evidence="1">
    <location>
        <begin position="7"/>
        <end position="24"/>
    </location>
</feature>
<name>A0ABQ6HU28_9MICO</name>
<dbReference type="Proteomes" id="UP001157109">
    <property type="component" value="Unassembled WGS sequence"/>
</dbReference>
<keyword evidence="1" id="KW-0812">Transmembrane</keyword>
<evidence type="ECO:0000313" key="3">
    <source>
        <dbReference type="Proteomes" id="UP001157109"/>
    </source>
</evidence>
<gene>
    <name evidence="2" type="ORF">GCM10025862_32240</name>
</gene>
<keyword evidence="1" id="KW-1133">Transmembrane helix</keyword>
<dbReference type="RefSeq" id="WP_241441489.1">
    <property type="nucleotide sequence ID" value="NZ_BSUJ01000001.1"/>
</dbReference>
<keyword evidence="1" id="KW-0472">Membrane</keyword>
<organism evidence="2 3">
    <name type="scientific">Arsenicicoccus piscis</name>
    <dbReference type="NCBI Taxonomy" id="673954"/>
    <lineage>
        <taxon>Bacteria</taxon>
        <taxon>Bacillati</taxon>
        <taxon>Actinomycetota</taxon>
        <taxon>Actinomycetes</taxon>
        <taxon>Micrococcales</taxon>
        <taxon>Intrasporangiaceae</taxon>
        <taxon>Arsenicicoccus</taxon>
    </lineage>
</organism>
<accession>A0ABQ6HU28</accession>